<dbReference type="GO" id="GO:0004843">
    <property type="term" value="F:cysteine-type deubiquitinase activity"/>
    <property type="evidence" value="ECO:0007669"/>
    <property type="project" value="UniProtKB-EC"/>
</dbReference>
<feature type="compositionally biased region" description="Pro residues" evidence="7">
    <location>
        <begin position="1225"/>
        <end position="1242"/>
    </location>
</feature>
<comment type="catalytic activity">
    <reaction evidence="1">
        <text>Thiol-dependent hydrolysis of ester, thioester, amide, peptide and isopeptide bonds formed by the C-terminal Gly of ubiquitin (a 76-residue protein attached to proteins as an intracellular targeting signal).</text>
        <dbReference type="EC" id="3.4.19.12"/>
    </reaction>
</comment>
<dbReference type="SUPFAM" id="SSF54001">
    <property type="entry name" value="Cysteine proteinases"/>
    <property type="match status" value="1"/>
</dbReference>
<feature type="compositionally biased region" description="Polar residues" evidence="7">
    <location>
        <begin position="1284"/>
        <end position="1298"/>
    </location>
</feature>
<dbReference type="OrthoDB" id="2420415at2759"/>
<dbReference type="GO" id="GO:0070628">
    <property type="term" value="F:proteasome binding"/>
    <property type="evidence" value="ECO:0007669"/>
    <property type="project" value="TreeGrafter"/>
</dbReference>
<sequence length="1305" mass="146366">MSSAQRPGKTSPRLAQDICLYDPLHIPGTRRNLLSEVPPVYPEGYDGPPDYISPTACRHEYVTKTSQSFFPEPEHRWRTGVSTRLSAMCVRCRYHLQVVTSHTNGGGQYGQTSQDHVHHWMYSSGRQRDSVSAGNLSLKEQTAESFHYRCSYITCSTVVSVRIVSPVLSQDWVRLLTDPELLSQRAEEAIAAHPERLEGFTGPQPITVLEDLRSYLSNALHDPKRSKSISAINKRFMVCFGMEGQPCKDLLEFLGFSVKKEGFWEPPRPDPSEEVPYQDTLRIFLDDVVHELSALIDQRPLSEKRGHQLDHFSRSFLDDLYYTLEALDYPKATRANDFSMPGAPFYEDLGVVEDMPSAAIVEAFNRQVSVDPARTPLYFGCLKEIGALRGGDDAAIIERAVEAAYAEGKYTNEDVANAYKYFSLNSDDSSLTDENIIGRFHAFLNSTTQENESRKQLWRIGDSRRSERIKSAAEDRVSTVEQAHMYLGVDERTSDDFIITMYTTKINDSPSSKDFARRAVELIAEARKSDVLKHYLKTGEMGVGEMDVGDAYRLLQIPDRTVDDAAIVAAYTICIDEAPSQAETYNRALSIIAKEKNSPLLSTMVFGSTPQSDRVLSEWPVGLQNIGNTCYLNSLLQFYFSIRPFREMVLDFDSYKMSLDEESLSKKQVGSRKVSKKEIERSQRFLRELQVLFQNMISSSQPSVTPGQELARLTLISPSNEAAIRRMSTRSRSRSVGLGELNGMPIIGPLGPPQQEPETKEPVDLGGAATLIEAPEKLHVTGSGTSDADSEATLVSEGARPESQTLPADDKENTPPSSDEDMKDAPESIAPETKTTDGHPAPQSSPVEPPDRPPPVPPRPVPQTDRQKQLIDEVEIGAQQDVTEVINNVLFQSQCAVRPSGFDANGEQLDRVKDLFYGRTKSYISAAAGVRSKEELWCDIKVDVASGPRDIYSAIDGAFDVQKVDVEGAVAEQYGAISKLPPVLQIQVQRVQFDPVKKSSFKSTHHLELLDTIYMDRYMDTQNLEILNRRRECWQWKNKLKTLEARRDELLRKDESDKFDMPTLFDSAKIVLEDLLSMKDNPETSDEAIDIDPQLVTELEQLSQMTQTELTNVEQEMKNTQTMIATQFADSKHLAYRLYAVFVHHGSVTFGHYYIYIFDFRKEVWRKYNDNDVTEVHNAEEIFKNSDRQNPPTPYFLVYVHDALKDRLADPVCREILDAASSSLSPPPPLPPSSQAPPPPLSPAEVAVVTDGPEDIEMRLPSYEEVQIDTPSGTRTTGPDKNHTASATGQGWPSSTQADLRDVKW</sequence>
<evidence type="ECO:0000256" key="1">
    <source>
        <dbReference type="ARBA" id="ARBA00000707"/>
    </source>
</evidence>
<dbReference type="Proteomes" id="UP000184188">
    <property type="component" value="Unassembled WGS sequence"/>
</dbReference>
<dbReference type="GO" id="GO:0016579">
    <property type="term" value="P:protein deubiquitination"/>
    <property type="evidence" value="ECO:0007669"/>
    <property type="project" value="InterPro"/>
</dbReference>
<dbReference type="RefSeq" id="XP_022583721.1">
    <property type="nucleotide sequence ID" value="XM_022721030.1"/>
</dbReference>
<evidence type="ECO:0000256" key="7">
    <source>
        <dbReference type="SAM" id="MobiDB-lite"/>
    </source>
</evidence>
<evidence type="ECO:0000256" key="4">
    <source>
        <dbReference type="ARBA" id="ARBA00022786"/>
    </source>
</evidence>
<evidence type="ECO:0000256" key="5">
    <source>
        <dbReference type="ARBA" id="ARBA00022801"/>
    </source>
</evidence>
<protein>
    <recommendedName>
        <fullName evidence="2">ubiquitinyl hydrolase 1</fullName>
        <ecNumber evidence="2">3.4.19.12</ecNumber>
    </recommendedName>
</protein>
<dbReference type="InterPro" id="IPR028889">
    <property type="entry name" value="USP"/>
</dbReference>
<dbReference type="InterPro" id="IPR001394">
    <property type="entry name" value="Peptidase_C19_UCH"/>
</dbReference>
<dbReference type="InterPro" id="IPR038765">
    <property type="entry name" value="Papain-like_cys_pep_sf"/>
</dbReference>
<evidence type="ECO:0000313" key="10">
    <source>
        <dbReference type="Proteomes" id="UP000184188"/>
    </source>
</evidence>
<dbReference type="PROSITE" id="PS50235">
    <property type="entry name" value="USP_3"/>
    <property type="match status" value="1"/>
</dbReference>
<dbReference type="FunFam" id="3.90.70.10:FF:000122">
    <property type="entry name" value="Ubiquitin carboxyl-terminal hydrolase 2"/>
    <property type="match status" value="1"/>
</dbReference>
<keyword evidence="3" id="KW-0645">Protease</keyword>
<evidence type="ECO:0000256" key="2">
    <source>
        <dbReference type="ARBA" id="ARBA00012759"/>
    </source>
</evidence>
<dbReference type="PANTHER" id="PTHR43982">
    <property type="entry name" value="UBIQUITIN CARBOXYL-TERMINAL HYDROLASE"/>
    <property type="match status" value="1"/>
</dbReference>
<dbReference type="GO" id="GO:0061136">
    <property type="term" value="P:regulation of proteasomal protein catabolic process"/>
    <property type="evidence" value="ECO:0007669"/>
    <property type="project" value="TreeGrafter"/>
</dbReference>
<evidence type="ECO:0000256" key="6">
    <source>
        <dbReference type="ARBA" id="ARBA00022807"/>
    </source>
</evidence>
<dbReference type="Pfam" id="PF00443">
    <property type="entry name" value="UCH"/>
    <property type="match status" value="1"/>
</dbReference>
<dbReference type="InterPro" id="IPR025305">
    <property type="entry name" value="UCH_repeat_domain"/>
</dbReference>
<evidence type="ECO:0000313" key="9">
    <source>
        <dbReference type="EMBL" id="OJJ49211.1"/>
    </source>
</evidence>
<dbReference type="GO" id="GO:0043161">
    <property type="term" value="P:proteasome-mediated ubiquitin-dependent protein catabolic process"/>
    <property type="evidence" value="ECO:0007669"/>
    <property type="project" value="InterPro"/>
</dbReference>
<keyword evidence="10" id="KW-1185">Reference proteome</keyword>
<reference evidence="10" key="1">
    <citation type="journal article" date="2017" name="Genome Biol.">
        <title>Comparative genomics reveals high biological diversity and specific adaptations in the industrially and medically important fungal genus Aspergillus.</title>
        <authorList>
            <person name="de Vries R.P."/>
            <person name="Riley R."/>
            <person name="Wiebenga A."/>
            <person name="Aguilar-Osorio G."/>
            <person name="Amillis S."/>
            <person name="Uchima C.A."/>
            <person name="Anderluh G."/>
            <person name="Asadollahi M."/>
            <person name="Askin M."/>
            <person name="Barry K."/>
            <person name="Battaglia E."/>
            <person name="Bayram O."/>
            <person name="Benocci T."/>
            <person name="Braus-Stromeyer S.A."/>
            <person name="Caldana C."/>
            <person name="Canovas D."/>
            <person name="Cerqueira G.C."/>
            <person name="Chen F."/>
            <person name="Chen W."/>
            <person name="Choi C."/>
            <person name="Clum A."/>
            <person name="Dos Santos R.A."/>
            <person name="Damasio A.R."/>
            <person name="Diallinas G."/>
            <person name="Emri T."/>
            <person name="Fekete E."/>
            <person name="Flipphi M."/>
            <person name="Freyberg S."/>
            <person name="Gallo A."/>
            <person name="Gournas C."/>
            <person name="Habgood R."/>
            <person name="Hainaut M."/>
            <person name="Harispe M.L."/>
            <person name="Henrissat B."/>
            <person name="Hilden K.S."/>
            <person name="Hope R."/>
            <person name="Hossain A."/>
            <person name="Karabika E."/>
            <person name="Karaffa L."/>
            <person name="Karanyi Z."/>
            <person name="Krasevec N."/>
            <person name="Kuo A."/>
            <person name="Kusch H."/>
            <person name="LaButti K."/>
            <person name="Lagendijk E.L."/>
            <person name="Lapidus A."/>
            <person name="Levasseur A."/>
            <person name="Lindquist E."/>
            <person name="Lipzen A."/>
            <person name="Logrieco A.F."/>
            <person name="MacCabe A."/>
            <person name="Maekelae M.R."/>
            <person name="Malavazi I."/>
            <person name="Melin P."/>
            <person name="Meyer V."/>
            <person name="Mielnichuk N."/>
            <person name="Miskei M."/>
            <person name="Molnar A.P."/>
            <person name="Mule G."/>
            <person name="Ngan C.Y."/>
            <person name="Orejas M."/>
            <person name="Orosz E."/>
            <person name="Ouedraogo J.P."/>
            <person name="Overkamp K.M."/>
            <person name="Park H.-S."/>
            <person name="Perrone G."/>
            <person name="Piumi F."/>
            <person name="Punt P.J."/>
            <person name="Ram A.F."/>
            <person name="Ramon A."/>
            <person name="Rauscher S."/>
            <person name="Record E."/>
            <person name="Riano-Pachon D.M."/>
            <person name="Robert V."/>
            <person name="Roehrig J."/>
            <person name="Ruller R."/>
            <person name="Salamov A."/>
            <person name="Salih N.S."/>
            <person name="Samson R.A."/>
            <person name="Sandor E."/>
            <person name="Sanguinetti M."/>
            <person name="Schuetze T."/>
            <person name="Sepcic K."/>
            <person name="Shelest E."/>
            <person name="Sherlock G."/>
            <person name="Sophianopoulou V."/>
            <person name="Squina F.M."/>
            <person name="Sun H."/>
            <person name="Susca A."/>
            <person name="Todd R.B."/>
            <person name="Tsang A."/>
            <person name="Unkles S.E."/>
            <person name="van de Wiele N."/>
            <person name="van Rossen-Uffink D."/>
            <person name="Oliveira J.V."/>
            <person name="Vesth T.C."/>
            <person name="Visser J."/>
            <person name="Yu J.-H."/>
            <person name="Zhou M."/>
            <person name="Andersen M.R."/>
            <person name="Archer D.B."/>
            <person name="Baker S.E."/>
            <person name="Benoit I."/>
            <person name="Brakhage A.A."/>
            <person name="Braus G.H."/>
            <person name="Fischer R."/>
            <person name="Frisvad J.C."/>
            <person name="Goldman G.H."/>
            <person name="Houbraken J."/>
            <person name="Oakley B."/>
            <person name="Pocsi I."/>
            <person name="Scazzocchio C."/>
            <person name="Seiboth B."/>
            <person name="vanKuyk P.A."/>
            <person name="Wortman J."/>
            <person name="Dyer P.S."/>
            <person name="Grigoriev I.V."/>
        </authorList>
    </citation>
    <scope>NUCLEOTIDE SEQUENCE [LARGE SCALE GENOMIC DNA]</scope>
    <source>
        <strain evidence="10">CBS 506.65</strain>
    </source>
</reference>
<evidence type="ECO:0000259" key="8">
    <source>
        <dbReference type="PROSITE" id="PS50235"/>
    </source>
</evidence>
<dbReference type="PROSITE" id="PS00973">
    <property type="entry name" value="USP_2"/>
    <property type="match status" value="1"/>
</dbReference>
<feature type="region of interest" description="Disordered" evidence="7">
    <location>
        <begin position="1220"/>
        <end position="1305"/>
    </location>
</feature>
<dbReference type="InterPro" id="IPR044635">
    <property type="entry name" value="UBP14-like"/>
</dbReference>
<evidence type="ECO:0000256" key="3">
    <source>
        <dbReference type="ARBA" id="ARBA00022670"/>
    </source>
</evidence>
<dbReference type="PROSITE" id="PS00972">
    <property type="entry name" value="USP_1"/>
    <property type="match status" value="1"/>
</dbReference>
<dbReference type="CDD" id="cd02666">
    <property type="entry name" value="Peptidase_C19J"/>
    <property type="match status" value="1"/>
</dbReference>
<dbReference type="EC" id="3.4.19.12" evidence="2"/>
<dbReference type="Gene3D" id="3.90.70.10">
    <property type="entry name" value="Cysteine proteinases"/>
    <property type="match status" value="2"/>
</dbReference>
<feature type="compositionally biased region" description="Pro residues" evidence="7">
    <location>
        <begin position="852"/>
        <end position="861"/>
    </location>
</feature>
<dbReference type="STRING" id="1073090.A0A1L9SQ27"/>
<dbReference type="GeneID" id="34607495"/>
<dbReference type="EMBL" id="KV878338">
    <property type="protein sequence ID" value="OJJ49211.1"/>
    <property type="molecule type" value="Genomic_DNA"/>
</dbReference>
<gene>
    <name evidence="9" type="ORF">ASPZODRAFT_111904</name>
</gene>
<feature type="domain" description="USP" evidence="8">
    <location>
        <begin position="621"/>
        <end position="1202"/>
    </location>
</feature>
<dbReference type="VEuPathDB" id="FungiDB:ASPZODRAFT_111904"/>
<organism evidence="9 10">
    <name type="scientific">Penicilliopsis zonata CBS 506.65</name>
    <dbReference type="NCBI Taxonomy" id="1073090"/>
    <lineage>
        <taxon>Eukaryota</taxon>
        <taxon>Fungi</taxon>
        <taxon>Dikarya</taxon>
        <taxon>Ascomycota</taxon>
        <taxon>Pezizomycotina</taxon>
        <taxon>Eurotiomycetes</taxon>
        <taxon>Eurotiomycetidae</taxon>
        <taxon>Eurotiales</taxon>
        <taxon>Aspergillaceae</taxon>
        <taxon>Penicilliopsis</taxon>
    </lineage>
</organism>
<proteinExistence type="predicted"/>
<accession>A0A1L9SQ27</accession>
<dbReference type="PANTHER" id="PTHR43982:SF6">
    <property type="entry name" value="UBIQUITIN CARBOXYL-TERMINAL HYDROLASE 2-RELATED"/>
    <property type="match status" value="1"/>
</dbReference>
<name>A0A1L9SQ27_9EURO</name>
<keyword evidence="6" id="KW-0788">Thiol protease</keyword>
<feature type="region of interest" description="Disordered" evidence="7">
    <location>
        <begin position="725"/>
        <end position="762"/>
    </location>
</feature>
<keyword evidence="5" id="KW-0378">Hydrolase</keyword>
<dbReference type="Pfam" id="PF13446">
    <property type="entry name" value="RPT"/>
    <property type="match status" value="3"/>
</dbReference>
<feature type="region of interest" description="Disordered" evidence="7">
    <location>
        <begin position="778"/>
        <end position="866"/>
    </location>
</feature>
<keyword evidence="4" id="KW-0833">Ubl conjugation pathway</keyword>
<dbReference type="InterPro" id="IPR018200">
    <property type="entry name" value="USP_CS"/>
</dbReference>